<dbReference type="InterPro" id="IPR000182">
    <property type="entry name" value="GNAT_dom"/>
</dbReference>
<keyword evidence="2" id="KW-0808">Transferase</keyword>
<comment type="caution">
    <text evidence="2">The sequence shown here is derived from an EMBL/GenBank/DDBJ whole genome shotgun (WGS) entry which is preliminary data.</text>
</comment>
<sequence>MIALRHFTLRDAAAVQEKRYPAKARAEIEQLIREWNEKTHCGRRFAMLAIVHDDEIVGFCSWFEHSKSVVSFGVDVWEGERKKGYAFKALTQLEECVREKGFAIVQDQVRADNVASIRLHEKLQFETDGYVYRNQKDGKVLLFLKALTTAA</sequence>
<feature type="domain" description="N-acetyltransferase" evidence="1">
    <location>
        <begin position="2"/>
        <end position="148"/>
    </location>
</feature>
<reference evidence="2 3" key="1">
    <citation type="submission" date="2019-08" db="EMBL/GenBank/DDBJ databases">
        <title>Selenomonas sp. mPRGC5 and Selenomonas sp. mPRGC8 isolated from ruminal fluid of dairy goat (Capra hircus).</title>
        <authorList>
            <person name="Poothong S."/>
            <person name="Nuengjamnong C."/>
            <person name="Tanasupawat S."/>
        </authorList>
    </citation>
    <scope>NUCLEOTIDE SEQUENCE [LARGE SCALE GENOMIC DNA]</scope>
    <source>
        <strain evidence="3">mPRGC5</strain>
    </source>
</reference>
<dbReference type="PROSITE" id="PS51186">
    <property type="entry name" value="GNAT"/>
    <property type="match status" value="1"/>
</dbReference>
<dbReference type="GO" id="GO:0016747">
    <property type="term" value="F:acyltransferase activity, transferring groups other than amino-acyl groups"/>
    <property type="evidence" value="ECO:0007669"/>
    <property type="project" value="InterPro"/>
</dbReference>
<keyword evidence="3" id="KW-1185">Reference proteome</keyword>
<dbReference type="CDD" id="cd04301">
    <property type="entry name" value="NAT_SF"/>
    <property type="match status" value="1"/>
</dbReference>
<accession>A0A5D6W0M4</accession>
<dbReference type="OrthoDB" id="9798006at2"/>
<dbReference type="Proteomes" id="UP000323646">
    <property type="component" value="Unassembled WGS sequence"/>
</dbReference>
<evidence type="ECO:0000259" key="1">
    <source>
        <dbReference type="PROSITE" id="PS51186"/>
    </source>
</evidence>
<protein>
    <submittedName>
        <fullName evidence="2">GNAT family N-acetyltransferase</fullName>
    </submittedName>
</protein>
<proteinExistence type="predicted"/>
<evidence type="ECO:0000313" key="3">
    <source>
        <dbReference type="Proteomes" id="UP000323646"/>
    </source>
</evidence>
<dbReference type="InterPro" id="IPR016181">
    <property type="entry name" value="Acyl_CoA_acyltransferase"/>
</dbReference>
<dbReference type="RefSeq" id="WP_149171889.1">
    <property type="nucleotide sequence ID" value="NZ_VTOY01000009.1"/>
</dbReference>
<dbReference type="Pfam" id="PF13302">
    <property type="entry name" value="Acetyltransf_3"/>
    <property type="match status" value="1"/>
</dbReference>
<gene>
    <name evidence="2" type="ORF">FZ040_10205</name>
</gene>
<organism evidence="2 3">
    <name type="scientific">Selenomonas ruminis</name>
    <dbReference type="NCBI Taxonomy" id="2593411"/>
    <lineage>
        <taxon>Bacteria</taxon>
        <taxon>Bacillati</taxon>
        <taxon>Bacillota</taxon>
        <taxon>Negativicutes</taxon>
        <taxon>Selenomonadales</taxon>
        <taxon>Selenomonadaceae</taxon>
        <taxon>Selenomonas</taxon>
    </lineage>
</organism>
<name>A0A5D6W0M4_9FIRM</name>
<dbReference type="SUPFAM" id="SSF55729">
    <property type="entry name" value="Acyl-CoA N-acyltransferases (Nat)"/>
    <property type="match status" value="1"/>
</dbReference>
<dbReference type="AlphaFoldDB" id="A0A5D6W0M4"/>
<evidence type="ECO:0000313" key="2">
    <source>
        <dbReference type="EMBL" id="TYZ21377.1"/>
    </source>
</evidence>
<dbReference type="Gene3D" id="3.40.630.30">
    <property type="match status" value="1"/>
</dbReference>
<dbReference type="EMBL" id="VTOY01000009">
    <property type="protein sequence ID" value="TYZ21377.1"/>
    <property type="molecule type" value="Genomic_DNA"/>
</dbReference>